<organism evidence="1 2">
    <name type="scientific">Peltaster fructicola</name>
    <dbReference type="NCBI Taxonomy" id="286661"/>
    <lineage>
        <taxon>Eukaryota</taxon>
        <taxon>Fungi</taxon>
        <taxon>Dikarya</taxon>
        <taxon>Ascomycota</taxon>
        <taxon>Pezizomycotina</taxon>
        <taxon>Dothideomycetes</taxon>
        <taxon>Dothideomycetes incertae sedis</taxon>
        <taxon>Peltaster</taxon>
    </lineage>
</organism>
<dbReference type="EMBL" id="CP051140">
    <property type="protein sequence ID" value="QIW97075.1"/>
    <property type="molecule type" value="Genomic_DNA"/>
</dbReference>
<evidence type="ECO:0000313" key="2">
    <source>
        <dbReference type="Proteomes" id="UP000503462"/>
    </source>
</evidence>
<protein>
    <submittedName>
        <fullName evidence="1">Uncharacterized protein</fullName>
    </submittedName>
</protein>
<name>A0A6H0XQW1_9PEZI</name>
<sequence>MASAEQDTEEALDAFQLFMRNRVAPNPSLRNPQFSRDVNYADRIEAQCQEDNHRTWGFVIYRTTYESDADWEEVICRIRAHTQGTMDMFNGQDVLDRMTWTIFDDRSLFDDVPTATIRKHFKEWCEGAVLAEQGITDPGKSSRYRYCLQVDYEAMRSILQAPTPPDYVPGDPGWLKLIVKDWLPFDENPRLAAARAPTYQRDTTVYEPIEGMTERHVGFVRCTITSVMLNIYIVFCDPTNFSVWERRPPDLVG</sequence>
<gene>
    <name evidence="1" type="ORF">AMS68_002593</name>
</gene>
<keyword evidence="2" id="KW-1185">Reference proteome</keyword>
<evidence type="ECO:0000313" key="1">
    <source>
        <dbReference type="EMBL" id="QIW97075.1"/>
    </source>
</evidence>
<dbReference type="Proteomes" id="UP000503462">
    <property type="component" value="Chromosome 2"/>
</dbReference>
<dbReference type="OrthoDB" id="4424523at2759"/>
<proteinExistence type="predicted"/>
<accession>A0A6H0XQW1</accession>
<reference evidence="1 2" key="1">
    <citation type="journal article" date="2016" name="Sci. Rep.">
        <title>Peltaster fructicola genome reveals evolution from an invasive phytopathogen to an ectophytic parasite.</title>
        <authorList>
            <person name="Xu C."/>
            <person name="Chen H."/>
            <person name="Gleason M.L."/>
            <person name="Xu J.R."/>
            <person name="Liu H."/>
            <person name="Zhang R."/>
            <person name="Sun G."/>
        </authorList>
    </citation>
    <scope>NUCLEOTIDE SEQUENCE [LARGE SCALE GENOMIC DNA]</scope>
    <source>
        <strain evidence="1 2">LNHT1506</strain>
    </source>
</reference>
<dbReference type="AlphaFoldDB" id="A0A6H0XQW1"/>